<name>A0A2R6R186_ACTCC</name>
<comment type="caution">
    <text evidence="3">The sequence shown here is derived from an EMBL/GenBank/DDBJ whole genome shotgun (WGS) entry which is preliminary data.</text>
</comment>
<dbReference type="OrthoDB" id="1901675at2759"/>
<dbReference type="OMA" id="SMENCER"/>
<dbReference type="InterPro" id="IPR032675">
    <property type="entry name" value="LRR_dom_sf"/>
</dbReference>
<proteinExistence type="predicted"/>
<dbReference type="Gene3D" id="3.80.10.10">
    <property type="entry name" value="Ribonuclease Inhibitor"/>
    <property type="match status" value="1"/>
</dbReference>
<evidence type="ECO:0000313" key="3">
    <source>
        <dbReference type="EMBL" id="PSS19009.1"/>
    </source>
</evidence>
<dbReference type="PROSITE" id="PS51450">
    <property type="entry name" value="LRR"/>
    <property type="match status" value="1"/>
</dbReference>
<organism evidence="3 4">
    <name type="scientific">Actinidia chinensis var. chinensis</name>
    <name type="common">Chinese soft-hair kiwi</name>
    <dbReference type="NCBI Taxonomy" id="1590841"/>
    <lineage>
        <taxon>Eukaryota</taxon>
        <taxon>Viridiplantae</taxon>
        <taxon>Streptophyta</taxon>
        <taxon>Embryophyta</taxon>
        <taxon>Tracheophyta</taxon>
        <taxon>Spermatophyta</taxon>
        <taxon>Magnoliopsida</taxon>
        <taxon>eudicotyledons</taxon>
        <taxon>Gunneridae</taxon>
        <taxon>Pentapetalae</taxon>
        <taxon>asterids</taxon>
        <taxon>Ericales</taxon>
        <taxon>Actinidiaceae</taxon>
        <taxon>Actinidia</taxon>
    </lineage>
</organism>
<dbReference type="InterPro" id="IPR001611">
    <property type="entry name" value="Leu-rich_rpt"/>
</dbReference>
<dbReference type="InterPro" id="IPR050216">
    <property type="entry name" value="LRR_domain-containing"/>
</dbReference>
<evidence type="ECO:0000256" key="1">
    <source>
        <dbReference type="ARBA" id="ARBA00022614"/>
    </source>
</evidence>
<keyword evidence="4" id="KW-1185">Reference proteome</keyword>
<dbReference type="GO" id="GO:0005737">
    <property type="term" value="C:cytoplasm"/>
    <property type="evidence" value="ECO:0007669"/>
    <property type="project" value="TreeGrafter"/>
</dbReference>
<evidence type="ECO:0000313" key="4">
    <source>
        <dbReference type="Proteomes" id="UP000241394"/>
    </source>
</evidence>
<keyword evidence="2" id="KW-0677">Repeat</keyword>
<sequence length="487" mass="55278">MKGCKNLKKLPSEIQCLTSLRILNMSGCSKLDLSADGITITRTGTTHGIESGSWLFKPFVWKPIKSSESIYFSLATLSRSLVTLNLAQCNVSSDGLSRSLGSLSLLQDLNLSMNPISSIPESIKYLTMLKSLELDSCKRLQSILELPRSLAWLNVRNCSSLQTLTSIPGMETSMSLHICEKLVEVQGIFTLKPIRNVNPETIKHLALNLVKLESMGNLDLKYLNEMTGCITNGSIQVLDECGIYSTWLPRSWFRDLCCDFKSIGSYLSFHVPSHANHNIQALNMYILYAFPSDKLSLFQKNYLPRVRRHVCYPRGGRGHVNIENRSKNMTWRYCPVCDNVSYLDQDWLWSIHWKSGDQVIIEGGDKIVVSVEADSHCEVKEVGIQIVWDEDEENGRQHHTNVDLSPYLDQPGKTNYSPFPCPSTKYHRVKQQQEKQVTFPKLQKAFESEWIDASEDEDEDDETDDDVAYEKTGNLFIDKSGHLAYNR</sequence>
<gene>
    <name evidence="3" type="ORF">CEY00_Acc33660</name>
</gene>
<dbReference type="Proteomes" id="UP000241394">
    <property type="component" value="Chromosome LG10"/>
</dbReference>
<dbReference type="AlphaFoldDB" id="A0A2R6R186"/>
<dbReference type="InParanoid" id="A0A2R6R186"/>
<reference evidence="3 4" key="1">
    <citation type="submission" date="2017-07" db="EMBL/GenBank/DDBJ databases">
        <title>An improved, manually edited Actinidia chinensis var. chinensis (kiwifruit) genome highlights the challenges associated with draft genomes and gene prediction in plants.</title>
        <authorList>
            <person name="Pilkington S."/>
            <person name="Crowhurst R."/>
            <person name="Hilario E."/>
            <person name="Nardozza S."/>
            <person name="Fraser L."/>
            <person name="Peng Y."/>
            <person name="Gunaseelan K."/>
            <person name="Simpson R."/>
            <person name="Tahir J."/>
            <person name="Deroles S."/>
            <person name="Templeton K."/>
            <person name="Luo Z."/>
            <person name="Davy M."/>
            <person name="Cheng C."/>
            <person name="Mcneilage M."/>
            <person name="Scaglione D."/>
            <person name="Liu Y."/>
            <person name="Zhang Q."/>
            <person name="Datson P."/>
            <person name="De Silva N."/>
            <person name="Gardiner S."/>
            <person name="Bassett H."/>
            <person name="Chagne D."/>
            <person name="Mccallum J."/>
            <person name="Dzierzon H."/>
            <person name="Deng C."/>
            <person name="Wang Y.-Y."/>
            <person name="Barron N."/>
            <person name="Manako K."/>
            <person name="Bowen J."/>
            <person name="Foster T."/>
            <person name="Erridge Z."/>
            <person name="Tiffin H."/>
            <person name="Waite C."/>
            <person name="Davies K."/>
            <person name="Grierson E."/>
            <person name="Laing W."/>
            <person name="Kirk R."/>
            <person name="Chen X."/>
            <person name="Wood M."/>
            <person name="Montefiori M."/>
            <person name="Brummell D."/>
            <person name="Schwinn K."/>
            <person name="Catanach A."/>
            <person name="Fullerton C."/>
            <person name="Li D."/>
            <person name="Meiyalaghan S."/>
            <person name="Nieuwenhuizen N."/>
            <person name="Read N."/>
            <person name="Prakash R."/>
            <person name="Hunter D."/>
            <person name="Zhang H."/>
            <person name="Mckenzie M."/>
            <person name="Knabel M."/>
            <person name="Harris A."/>
            <person name="Allan A."/>
            <person name="Chen A."/>
            <person name="Janssen B."/>
            <person name="Plunkett B."/>
            <person name="Dwamena C."/>
            <person name="Voogd C."/>
            <person name="Leif D."/>
            <person name="Lafferty D."/>
            <person name="Souleyre E."/>
            <person name="Varkonyi-Gasic E."/>
            <person name="Gambi F."/>
            <person name="Hanley J."/>
            <person name="Yao J.-L."/>
            <person name="Cheung J."/>
            <person name="David K."/>
            <person name="Warren B."/>
            <person name="Marsh K."/>
            <person name="Snowden K."/>
            <person name="Lin-Wang K."/>
            <person name="Brian L."/>
            <person name="Martinez-Sanchez M."/>
            <person name="Wang M."/>
            <person name="Ileperuma N."/>
            <person name="Macnee N."/>
            <person name="Campin R."/>
            <person name="Mcatee P."/>
            <person name="Drummond R."/>
            <person name="Espley R."/>
            <person name="Ireland H."/>
            <person name="Wu R."/>
            <person name="Atkinson R."/>
            <person name="Karunairetnam S."/>
            <person name="Bulley S."/>
            <person name="Chunkath S."/>
            <person name="Hanley Z."/>
            <person name="Storey R."/>
            <person name="Thrimawithana A."/>
            <person name="Thomson S."/>
            <person name="David C."/>
            <person name="Testolin R."/>
        </authorList>
    </citation>
    <scope>NUCLEOTIDE SEQUENCE [LARGE SCALE GENOMIC DNA]</scope>
    <source>
        <strain evidence="4">cv. Red5</strain>
        <tissue evidence="3">Young leaf</tissue>
    </source>
</reference>
<protein>
    <submittedName>
        <fullName evidence="3">Disease resistance protein like</fullName>
    </submittedName>
</protein>
<evidence type="ECO:0000256" key="2">
    <source>
        <dbReference type="ARBA" id="ARBA00022737"/>
    </source>
</evidence>
<dbReference type="Gramene" id="PSS19009">
    <property type="protein sequence ID" value="PSS19009"/>
    <property type="gene ID" value="CEY00_Acc33660"/>
</dbReference>
<dbReference type="PANTHER" id="PTHR48051:SF46">
    <property type="entry name" value="LEUCINE RICH REPEAT-CONTAINING DOMAIN PROTEIN"/>
    <property type="match status" value="1"/>
</dbReference>
<accession>A0A2R6R186</accession>
<reference evidence="4" key="2">
    <citation type="journal article" date="2018" name="BMC Genomics">
        <title>A manually annotated Actinidia chinensis var. chinensis (kiwifruit) genome highlights the challenges associated with draft genomes and gene prediction in plants.</title>
        <authorList>
            <person name="Pilkington S.M."/>
            <person name="Crowhurst R."/>
            <person name="Hilario E."/>
            <person name="Nardozza S."/>
            <person name="Fraser L."/>
            <person name="Peng Y."/>
            <person name="Gunaseelan K."/>
            <person name="Simpson R."/>
            <person name="Tahir J."/>
            <person name="Deroles S.C."/>
            <person name="Templeton K."/>
            <person name="Luo Z."/>
            <person name="Davy M."/>
            <person name="Cheng C."/>
            <person name="McNeilage M."/>
            <person name="Scaglione D."/>
            <person name="Liu Y."/>
            <person name="Zhang Q."/>
            <person name="Datson P."/>
            <person name="De Silva N."/>
            <person name="Gardiner S.E."/>
            <person name="Bassett H."/>
            <person name="Chagne D."/>
            <person name="McCallum J."/>
            <person name="Dzierzon H."/>
            <person name="Deng C."/>
            <person name="Wang Y.Y."/>
            <person name="Barron L."/>
            <person name="Manako K."/>
            <person name="Bowen J."/>
            <person name="Foster T.M."/>
            <person name="Erridge Z.A."/>
            <person name="Tiffin H."/>
            <person name="Waite C.N."/>
            <person name="Davies K.M."/>
            <person name="Grierson E.P."/>
            <person name="Laing W.A."/>
            <person name="Kirk R."/>
            <person name="Chen X."/>
            <person name="Wood M."/>
            <person name="Montefiori M."/>
            <person name="Brummell D.A."/>
            <person name="Schwinn K.E."/>
            <person name="Catanach A."/>
            <person name="Fullerton C."/>
            <person name="Li D."/>
            <person name="Meiyalaghan S."/>
            <person name="Nieuwenhuizen N."/>
            <person name="Read N."/>
            <person name="Prakash R."/>
            <person name="Hunter D."/>
            <person name="Zhang H."/>
            <person name="McKenzie M."/>
            <person name="Knabel M."/>
            <person name="Harris A."/>
            <person name="Allan A.C."/>
            <person name="Gleave A."/>
            <person name="Chen A."/>
            <person name="Janssen B.J."/>
            <person name="Plunkett B."/>
            <person name="Ampomah-Dwamena C."/>
            <person name="Voogd C."/>
            <person name="Leif D."/>
            <person name="Lafferty D."/>
            <person name="Souleyre E.J.F."/>
            <person name="Varkonyi-Gasic E."/>
            <person name="Gambi F."/>
            <person name="Hanley J."/>
            <person name="Yao J.L."/>
            <person name="Cheung J."/>
            <person name="David K.M."/>
            <person name="Warren B."/>
            <person name="Marsh K."/>
            <person name="Snowden K.C."/>
            <person name="Lin-Wang K."/>
            <person name="Brian L."/>
            <person name="Martinez-Sanchez M."/>
            <person name="Wang M."/>
            <person name="Ileperuma N."/>
            <person name="Macnee N."/>
            <person name="Campin R."/>
            <person name="McAtee P."/>
            <person name="Drummond R.S.M."/>
            <person name="Espley R.V."/>
            <person name="Ireland H.S."/>
            <person name="Wu R."/>
            <person name="Atkinson R.G."/>
            <person name="Karunairetnam S."/>
            <person name="Bulley S."/>
            <person name="Chunkath S."/>
            <person name="Hanley Z."/>
            <person name="Storey R."/>
            <person name="Thrimawithana A.H."/>
            <person name="Thomson S."/>
            <person name="David C."/>
            <person name="Testolin R."/>
            <person name="Huang H."/>
            <person name="Hellens R.P."/>
            <person name="Schaffer R.J."/>
        </authorList>
    </citation>
    <scope>NUCLEOTIDE SEQUENCE [LARGE SCALE GENOMIC DNA]</scope>
    <source>
        <strain evidence="4">cv. Red5</strain>
    </source>
</reference>
<dbReference type="PANTHER" id="PTHR48051">
    <property type="match status" value="1"/>
</dbReference>
<dbReference type="EMBL" id="NKQK01000010">
    <property type="protein sequence ID" value="PSS19009.1"/>
    <property type="molecule type" value="Genomic_DNA"/>
</dbReference>
<keyword evidence="1" id="KW-0433">Leucine-rich repeat</keyword>
<dbReference type="SUPFAM" id="SSF52047">
    <property type="entry name" value="RNI-like"/>
    <property type="match status" value="1"/>
</dbReference>